<dbReference type="EMBL" id="WKMO01000046">
    <property type="protein sequence ID" value="MSB76021.1"/>
    <property type="molecule type" value="Genomic_DNA"/>
</dbReference>
<dbReference type="RefSeq" id="WP_172725162.1">
    <property type="nucleotide sequence ID" value="NZ_WKMN01000220.1"/>
</dbReference>
<gene>
    <name evidence="1" type="ORF">GKD70_22450</name>
</gene>
<proteinExistence type="predicted"/>
<sequence>MLISASTKTEGWAIVETRDSQLAAAILRDVPEARLRELEKPVVTIAL</sequence>
<accession>A0A9Q4MTV9</accession>
<evidence type="ECO:0000313" key="2">
    <source>
        <dbReference type="Proteomes" id="UP000441609"/>
    </source>
</evidence>
<protein>
    <submittedName>
        <fullName evidence="1">Uncharacterized protein</fullName>
    </submittedName>
</protein>
<reference evidence="1 2" key="1">
    <citation type="journal article" date="2019" name="Nat. Med.">
        <title>A library of human gut bacterial isolates paired with longitudinal multiomics data enables mechanistic microbiome research.</title>
        <authorList>
            <person name="Poyet M."/>
            <person name="Groussin M."/>
            <person name="Gibbons S.M."/>
            <person name="Avila-Pacheco J."/>
            <person name="Jiang X."/>
            <person name="Kearney S.M."/>
            <person name="Perrotta A.R."/>
            <person name="Berdy B."/>
            <person name="Zhao S."/>
            <person name="Lieberman T.D."/>
            <person name="Swanson P.K."/>
            <person name="Smith M."/>
            <person name="Roesemann S."/>
            <person name="Alexander J.E."/>
            <person name="Rich S.A."/>
            <person name="Livny J."/>
            <person name="Vlamakis H."/>
            <person name="Clish C."/>
            <person name="Bullock K."/>
            <person name="Deik A."/>
            <person name="Scott J."/>
            <person name="Pierce K.A."/>
            <person name="Xavier R.J."/>
            <person name="Alm E.J."/>
        </authorList>
    </citation>
    <scope>NUCLEOTIDE SEQUENCE [LARGE SCALE GENOMIC DNA]</scope>
    <source>
        <strain evidence="1 2">BIOML-A20</strain>
    </source>
</reference>
<evidence type="ECO:0000313" key="1">
    <source>
        <dbReference type="EMBL" id="MSB76021.1"/>
    </source>
</evidence>
<organism evidence="1 2">
    <name type="scientific">Parabacteroides distasonis</name>
    <dbReference type="NCBI Taxonomy" id="823"/>
    <lineage>
        <taxon>Bacteria</taxon>
        <taxon>Pseudomonadati</taxon>
        <taxon>Bacteroidota</taxon>
        <taxon>Bacteroidia</taxon>
        <taxon>Bacteroidales</taxon>
        <taxon>Tannerellaceae</taxon>
        <taxon>Parabacteroides</taxon>
    </lineage>
</organism>
<dbReference type="AlphaFoldDB" id="A0A9Q4MTV9"/>
<dbReference type="Proteomes" id="UP000441609">
    <property type="component" value="Unassembled WGS sequence"/>
</dbReference>
<comment type="caution">
    <text evidence="1">The sequence shown here is derived from an EMBL/GenBank/DDBJ whole genome shotgun (WGS) entry which is preliminary data.</text>
</comment>
<name>A0A9Q4MTV9_PARDI</name>